<accession>A0A6J7EX15</accession>
<gene>
    <name evidence="1" type="ORF">UFOPK3472_01579</name>
</gene>
<sequence length="257" mass="27571">MEEQTGLQRRHRPDVVESRVHPLEIVDGLLVEAHQIEIGRGEPAGPRPLSELRQRGESLLPQLGEFGDFVGVEHARRECEGRLQPRSGRCRRGDRVDVERSGDRQVLVLGIADAGVVDRQPPVSAELVRNVGAVSTEVVETDLGCREVTQCRTGLLVQVAEHAVPDAVIGNGEQLLLDGLDQCCCRVPAGESVVEVDPVEGQSKWVDGGEPTDGAAEIGSRNHMVLTAVALQGDECVGHDDTAVSSPHGCRQGQSGQ</sequence>
<dbReference type="EMBL" id="CAFBLX010000091">
    <property type="protein sequence ID" value="CAB4887716.1"/>
    <property type="molecule type" value="Genomic_DNA"/>
</dbReference>
<dbReference type="AlphaFoldDB" id="A0A6J7EX15"/>
<name>A0A6J7EX15_9ZZZZ</name>
<organism evidence="1">
    <name type="scientific">freshwater metagenome</name>
    <dbReference type="NCBI Taxonomy" id="449393"/>
    <lineage>
        <taxon>unclassified sequences</taxon>
        <taxon>metagenomes</taxon>
        <taxon>ecological metagenomes</taxon>
    </lineage>
</organism>
<evidence type="ECO:0000313" key="1">
    <source>
        <dbReference type="EMBL" id="CAB4887716.1"/>
    </source>
</evidence>
<protein>
    <submittedName>
        <fullName evidence="1">Unannotated protein</fullName>
    </submittedName>
</protein>
<reference evidence="1" key="1">
    <citation type="submission" date="2020-05" db="EMBL/GenBank/DDBJ databases">
        <authorList>
            <person name="Chiriac C."/>
            <person name="Salcher M."/>
            <person name="Ghai R."/>
            <person name="Kavagutti S V."/>
        </authorList>
    </citation>
    <scope>NUCLEOTIDE SEQUENCE</scope>
</reference>
<proteinExistence type="predicted"/>